<comment type="caution">
    <text evidence="2">The sequence shown here is derived from an EMBL/GenBank/DDBJ whole genome shotgun (WGS) entry which is preliminary data.</text>
</comment>
<proteinExistence type="predicted"/>
<dbReference type="Proteomes" id="UP000316095">
    <property type="component" value="Unassembled WGS sequence"/>
</dbReference>
<keyword evidence="1" id="KW-0472">Membrane</keyword>
<dbReference type="OrthoDB" id="277696at2"/>
<keyword evidence="3" id="KW-1185">Reference proteome</keyword>
<feature type="transmembrane region" description="Helical" evidence="1">
    <location>
        <begin position="146"/>
        <end position="165"/>
    </location>
</feature>
<accession>A0A5C5XL20</accession>
<name>A0A5C5XL20_9PLAN</name>
<feature type="transmembrane region" description="Helical" evidence="1">
    <location>
        <begin position="6"/>
        <end position="25"/>
    </location>
</feature>
<gene>
    <name evidence="2" type="ORF">Pan54_46360</name>
</gene>
<feature type="transmembrane region" description="Helical" evidence="1">
    <location>
        <begin position="46"/>
        <end position="67"/>
    </location>
</feature>
<dbReference type="EMBL" id="SJPG01000001">
    <property type="protein sequence ID" value="TWT63877.1"/>
    <property type="molecule type" value="Genomic_DNA"/>
</dbReference>
<reference evidence="2 3" key="1">
    <citation type="submission" date="2019-02" db="EMBL/GenBank/DDBJ databases">
        <title>Deep-cultivation of Planctomycetes and their phenomic and genomic characterization uncovers novel biology.</title>
        <authorList>
            <person name="Wiegand S."/>
            <person name="Jogler M."/>
            <person name="Boedeker C."/>
            <person name="Pinto D."/>
            <person name="Vollmers J."/>
            <person name="Rivas-Marin E."/>
            <person name="Kohn T."/>
            <person name="Peeters S.H."/>
            <person name="Heuer A."/>
            <person name="Rast P."/>
            <person name="Oberbeckmann S."/>
            <person name="Bunk B."/>
            <person name="Jeske O."/>
            <person name="Meyerdierks A."/>
            <person name="Storesund J.E."/>
            <person name="Kallscheuer N."/>
            <person name="Luecker S."/>
            <person name="Lage O.M."/>
            <person name="Pohl T."/>
            <person name="Merkel B.J."/>
            <person name="Hornburger P."/>
            <person name="Mueller R.-W."/>
            <person name="Bruemmer F."/>
            <person name="Labrenz M."/>
            <person name="Spormann A.M."/>
            <person name="Op Den Camp H."/>
            <person name="Overmann J."/>
            <person name="Amann R."/>
            <person name="Jetten M.S.M."/>
            <person name="Mascher T."/>
            <person name="Medema M.H."/>
            <person name="Devos D.P."/>
            <person name="Kaster A.-K."/>
            <person name="Ovreas L."/>
            <person name="Rohde M."/>
            <person name="Galperin M.Y."/>
            <person name="Jogler C."/>
        </authorList>
    </citation>
    <scope>NUCLEOTIDE SEQUENCE [LARGE SCALE GENOMIC DNA]</scope>
    <source>
        <strain evidence="2 3">Pan54</strain>
    </source>
</reference>
<dbReference type="AlphaFoldDB" id="A0A5C5XL20"/>
<keyword evidence="1" id="KW-1133">Transmembrane helix</keyword>
<evidence type="ECO:0000313" key="3">
    <source>
        <dbReference type="Proteomes" id="UP000316095"/>
    </source>
</evidence>
<feature type="transmembrane region" description="Helical" evidence="1">
    <location>
        <begin position="87"/>
        <end position="110"/>
    </location>
</feature>
<evidence type="ECO:0000256" key="1">
    <source>
        <dbReference type="SAM" id="Phobius"/>
    </source>
</evidence>
<feature type="transmembrane region" description="Helical" evidence="1">
    <location>
        <begin position="122"/>
        <end position="140"/>
    </location>
</feature>
<protein>
    <submittedName>
        <fullName evidence="2">Uncharacterized protein</fullName>
    </submittedName>
</protein>
<evidence type="ECO:0000313" key="2">
    <source>
        <dbReference type="EMBL" id="TWT63877.1"/>
    </source>
</evidence>
<sequence length="166" mass="19810">METPEFIVRWTARLVVFAYVLRLLYDLQIWPWPKIRSDRTNRIMRNVWIAGAVIYLIHIAAAFQFIHHWSHAAAYEHTAQQTSRITGWHWGGGVWINYLIALWWPLDLVWTCRKGIDKLPRWYVWMMHASMGFIIFNATVVFGPPWWIAFGILLAIYILILKFRIL</sequence>
<organism evidence="2 3">
    <name type="scientific">Rubinisphaera italica</name>
    <dbReference type="NCBI Taxonomy" id="2527969"/>
    <lineage>
        <taxon>Bacteria</taxon>
        <taxon>Pseudomonadati</taxon>
        <taxon>Planctomycetota</taxon>
        <taxon>Planctomycetia</taxon>
        <taxon>Planctomycetales</taxon>
        <taxon>Planctomycetaceae</taxon>
        <taxon>Rubinisphaera</taxon>
    </lineage>
</organism>
<dbReference type="RefSeq" id="WP_146505650.1">
    <property type="nucleotide sequence ID" value="NZ_SJPG01000001.1"/>
</dbReference>
<keyword evidence="1" id="KW-0812">Transmembrane</keyword>